<organism evidence="2">
    <name type="scientific">Spironucleus salmonicida</name>
    <dbReference type="NCBI Taxonomy" id="348837"/>
    <lineage>
        <taxon>Eukaryota</taxon>
        <taxon>Metamonada</taxon>
        <taxon>Diplomonadida</taxon>
        <taxon>Hexamitidae</taxon>
        <taxon>Hexamitinae</taxon>
        <taxon>Spironucleus</taxon>
    </lineage>
</organism>
<evidence type="ECO:0000256" key="1">
    <source>
        <dbReference type="SAM" id="Phobius"/>
    </source>
</evidence>
<sequence>MSRSIVTRYLMPIVQLVLLVQMAVFAGVFQHKYGALVMFFAYIFFSVWVQQHTFGLLLTCAPRSLSQYVCGFPALSRTFGSSLAGSLNQSIFAIVGAIIPNDDSKKLHRQRDFCGGFSDGPGGFDCSNILHALRKSRG</sequence>
<evidence type="ECO:0000313" key="2">
    <source>
        <dbReference type="EMBL" id="EST49420.1"/>
    </source>
</evidence>
<name>V6LXY4_9EUKA</name>
<accession>V6LXY4</accession>
<dbReference type="VEuPathDB" id="GiardiaDB:SS50377_26254"/>
<gene>
    <name evidence="2" type="ORF">SS50377_10249</name>
</gene>
<feature type="transmembrane region" description="Helical" evidence="1">
    <location>
        <begin position="9"/>
        <end position="29"/>
    </location>
</feature>
<reference evidence="2" key="1">
    <citation type="journal article" date="2014" name="PLoS Genet.">
        <title>The Genome of Spironucleus salmonicida Highlights a Fish Pathogen Adapted to Fluctuating Environments.</title>
        <authorList>
            <person name="Xu F."/>
            <person name="Jerlstrom-Hultqvist J."/>
            <person name="Einarsson E."/>
            <person name="Astvaldsson A."/>
            <person name="Svard S.G."/>
            <person name="Andersson J.O."/>
        </authorList>
    </citation>
    <scope>NUCLEOTIDE SEQUENCE</scope>
</reference>
<keyword evidence="1" id="KW-1133">Transmembrane helix</keyword>
<feature type="transmembrane region" description="Helical" evidence="1">
    <location>
        <begin position="35"/>
        <end position="58"/>
    </location>
</feature>
<protein>
    <submittedName>
        <fullName evidence="2">Transmembrane domain-containing protein</fullName>
    </submittedName>
</protein>
<keyword evidence="1 2" id="KW-0812">Transmembrane</keyword>
<proteinExistence type="predicted"/>
<keyword evidence="1" id="KW-0472">Membrane</keyword>
<dbReference type="AlphaFoldDB" id="V6LXY4"/>
<dbReference type="EMBL" id="KI545951">
    <property type="protein sequence ID" value="EST49420.1"/>
    <property type="molecule type" value="Genomic_DNA"/>
</dbReference>